<dbReference type="EMBL" id="KK365132">
    <property type="protein sequence ID" value="KCZ82093.1"/>
    <property type="molecule type" value="Genomic_DNA"/>
</dbReference>
<gene>
    <name evidence="8" type="ORF">H312_00367</name>
</gene>
<feature type="domain" description="DNA polymerase alpha subunit B OB" evidence="7">
    <location>
        <begin position="44"/>
        <end position="143"/>
    </location>
</feature>
<proteinExistence type="inferred from homology"/>
<dbReference type="Proteomes" id="UP000030655">
    <property type="component" value="Unassembled WGS sequence"/>
</dbReference>
<dbReference type="InterPro" id="IPR016722">
    <property type="entry name" value="DNA_pol_alpha_bsu"/>
</dbReference>
<name>A0A059F4B5_9MICR</name>
<evidence type="ECO:0000313" key="9">
    <source>
        <dbReference type="Proteomes" id="UP000030655"/>
    </source>
</evidence>
<evidence type="ECO:0000256" key="2">
    <source>
        <dbReference type="ARBA" id="ARBA00007299"/>
    </source>
</evidence>
<dbReference type="GO" id="GO:0005658">
    <property type="term" value="C:alpha DNA polymerase:primase complex"/>
    <property type="evidence" value="ECO:0007669"/>
    <property type="project" value="TreeGrafter"/>
</dbReference>
<comment type="subcellular location">
    <subcellularLocation>
        <location evidence="1">Nucleus</location>
    </subcellularLocation>
</comment>
<dbReference type="Pfam" id="PF04042">
    <property type="entry name" value="DNA_pol_E_B"/>
    <property type="match status" value="1"/>
</dbReference>
<dbReference type="STRING" id="1288291.A0A059F4B5"/>
<reference evidence="9" key="1">
    <citation type="submission" date="2013-02" db="EMBL/GenBank/DDBJ databases">
        <authorList>
            <consortium name="The Broad Institute Genome Sequencing Platform"/>
            <person name="Cuomo C."/>
            <person name="Becnel J."/>
            <person name="Sanscrainte N."/>
            <person name="Walker B."/>
            <person name="Young S.K."/>
            <person name="Zeng Q."/>
            <person name="Gargeya S."/>
            <person name="Fitzgerald M."/>
            <person name="Haas B."/>
            <person name="Abouelleil A."/>
            <person name="Alvarado L."/>
            <person name="Arachchi H.M."/>
            <person name="Berlin A.M."/>
            <person name="Chapman S.B."/>
            <person name="Dewar J."/>
            <person name="Goldberg J."/>
            <person name="Griggs A."/>
            <person name="Gujja S."/>
            <person name="Hansen M."/>
            <person name="Howarth C."/>
            <person name="Imamovic A."/>
            <person name="Larimer J."/>
            <person name="McCowan C."/>
            <person name="Murphy C."/>
            <person name="Neiman D."/>
            <person name="Pearson M."/>
            <person name="Priest M."/>
            <person name="Roberts A."/>
            <person name="Saif S."/>
            <person name="Shea T."/>
            <person name="Sisk P."/>
            <person name="Sykes S."/>
            <person name="Wortman J."/>
            <person name="Nusbaum C."/>
            <person name="Birren B."/>
        </authorList>
    </citation>
    <scope>NUCLEOTIDE SEQUENCE [LARGE SCALE GENOMIC DNA]</scope>
    <source>
        <strain evidence="9">PRA339</strain>
    </source>
</reference>
<evidence type="ECO:0000256" key="5">
    <source>
        <dbReference type="ARBA" id="ARBA00023242"/>
    </source>
</evidence>
<protein>
    <recommendedName>
        <fullName evidence="3">DNA polymerase alpha subunit B</fullName>
    </recommendedName>
</protein>
<dbReference type="InterPro" id="IPR054300">
    <property type="entry name" value="OB_DPOA2"/>
</dbReference>
<dbReference type="PANTHER" id="PTHR23061">
    <property type="entry name" value="DNA POLYMERASE 2 ALPHA 70 KDA SUBUNIT"/>
    <property type="match status" value="1"/>
</dbReference>
<evidence type="ECO:0000256" key="1">
    <source>
        <dbReference type="ARBA" id="ARBA00004123"/>
    </source>
</evidence>
<dbReference type="AlphaFoldDB" id="A0A059F4B5"/>
<evidence type="ECO:0000259" key="6">
    <source>
        <dbReference type="Pfam" id="PF04042"/>
    </source>
</evidence>
<sequence length="411" mass="47858">MDLEEKILSTLTKNKTERIRIAEKNLIKEQNLFYLTNDSYFDFVKERLIKLLDLFKESFEIKELKPLNHKSNNSEYFYGMIVNYDKEKLNSNNVTLFNNIDDSNSLPVKIDLRHLSHYSIFPGQVVVVKGRNVNGDLIVVENIECLGIIEMNDVTKEIVIGKPIKIITCSGPFYDEINEFTVLDKILTEDVDVIILHGPLFEFDINKRFIDAKEFYNKEVYPKLNTWLKRDTSSLIILIPSLEDLVSFNVFPQAPYYFTETNKRILCYSNPSSFYVNGFLFSTISTDIFLNLTSEEFYSSYSNPFQGISNELLFKTDRLGRLCYHLIFQQSFLPVFPPDFPISLSNLAAFEMDIAPDFLILSSKVKEFYKEVDPTRIINHGVQKNINYKYFSAITITNEKDITVKLEKLFK</sequence>
<dbReference type="GO" id="GO:0006270">
    <property type="term" value="P:DNA replication initiation"/>
    <property type="evidence" value="ECO:0007669"/>
    <property type="project" value="TreeGrafter"/>
</dbReference>
<comment type="similarity">
    <text evidence="2">Belongs to the DNA polymerase alpha subunit B family.</text>
</comment>
<dbReference type="OrthoDB" id="336885at2759"/>
<dbReference type="Gene3D" id="3.60.21.60">
    <property type="match status" value="1"/>
</dbReference>
<reference evidence="8 9" key="2">
    <citation type="submission" date="2014-03" db="EMBL/GenBank/DDBJ databases">
        <title>The Genome Sequence of Anncaliia algerae insect isolate PRA339.</title>
        <authorList>
            <consortium name="The Broad Institute Genome Sequencing Platform"/>
            <consortium name="The Broad Institute Genome Sequencing Center for Infectious Disease"/>
            <person name="Cuomo C."/>
            <person name="Becnel J."/>
            <person name="Sanscrainte N."/>
            <person name="Walker B."/>
            <person name="Young S.K."/>
            <person name="Zeng Q."/>
            <person name="Gargeya S."/>
            <person name="Fitzgerald M."/>
            <person name="Haas B."/>
            <person name="Abouelleil A."/>
            <person name="Alvarado L."/>
            <person name="Arachchi H.M."/>
            <person name="Berlin A.M."/>
            <person name="Chapman S.B."/>
            <person name="Dewar J."/>
            <person name="Goldberg J."/>
            <person name="Griggs A."/>
            <person name="Gujja S."/>
            <person name="Hansen M."/>
            <person name="Howarth C."/>
            <person name="Imamovic A."/>
            <person name="Larimer J."/>
            <person name="McCowan C."/>
            <person name="Murphy C."/>
            <person name="Neiman D."/>
            <person name="Pearson M."/>
            <person name="Priest M."/>
            <person name="Roberts A."/>
            <person name="Saif S."/>
            <person name="Shea T."/>
            <person name="Sisk P."/>
            <person name="Sykes S."/>
            <person name="Wortman J."/>
            <person name="Nusbaum C."/>
            <person name="Birren B."/>
        </authorList>
    </citation>
    <scope>NUCLEOTIDE SEQUENCE [LARGE SCALE GENOMIC DNA]</scope>
    <source>
        <strain evidence="8 9">PRA339</strain>
    </source>
</reference>
<dbReference type="PANTHER" id="PTHR23061:SF12">
    <property type="entry name" value="DNA POLYMERASE ALPHA SUBUNIT B"/>
    <property type="match status" value="1"/>
</dbReference>
<evidence type="ECO:0000259" key="7">
    <source>
        <dbReference type="Pfam" id="PF22062"/>
    </source>
</evidence>
<dbReference type="Pfam" id="PF22062">
    <property type="entry name" value="OB_DPOA2"/>
    <property type="match status" value="1"/>
</dbReference>
<evidence type="ECO:0000256" key="3">
    <source>
        <dbReference type="ARBA" id="ARBA00018596"/>
    </source>
</evidence>
<dbReference type="VEuPathDB" id="MicrosporidiaDB:H312_00367"/>
<dbReference type="HOGENOM" id="CLU_014923_3_2_1"/>
<accession>A0A059F4B5</accession>
<organism evidence="8 9">
    <name type="scientific">Anncaliia algerae PRA339</name>
    <dbReference type="NCBI Taxonomy" id="1288291"/>
    <lineage>
        <taxon>Eukaryota</taxon>
        <taxon>Fungi</taxon>
        <taxon>Fungi incertae sedis</taxon>
        <taxon>Microsporidia</taxon>
        <taxon>Tubulinosematoidea</taxon>
        <taxon>Tubulinosematidae</taxon>
        <taxon>Anncaliia</taxon>
    </lineage>
</organism>
<evidence type="ECO:0000313" key="8">
    <source>
        <dbReference type="EMBL" id="KCZ82093.1"/>
    </source>
</evidence>
<feature type="domain" description="DNA polymerase alpha/delta/epsilon subunit B" evidence="6">
    <location>
        <begin position="166"/>
        <end position="369"/>
    </location>
</feature>
<keyword evidence="5" id="KW-0539">Nucleus</keyword>
<keyword evidence="9" id="KW-1185">Reference proteome</keyword>
<dbReference type="InterPro" id="IPR007185">
    <property type="entry name" value="DNA_pol_a/d/e_bsu"/>
</dbReference>
<dbReference type="GO" id="GO:0003677">
    <property type="term" value="F:DNA binding"/>
    <property type="evidence" value="ECO:0007669"/>
    <property type="project" value="InterPro"/>
</dbReference>
<evidence type="ECO:0000256" key="4">
    <source>
        <dbReference type="ARBA" id="ARBA00022705"/>
    </source>
</evidence>
<keyword evidence="4" id="KW-0235">DNA replication</keyword>